<feature type="compositionally biased region" description="Pro residues" evidence="1">
    <location>
        <begin position="99"/>
        <end position="109"/>
    </location>
</feature>
<proteinExistence type="predicted"/>
<name>A0ABV9EG69_9ACTN</name>
<evidence type="ECO:0000313" key="3">
    <source>
        <dbReference type="Proteomes" id="UP001595891"/>
    </source>
</evidence>
<dbReference type="EMBL" id="JBHSFN010000008">
    <property type="protein sequence ID" value="MFC4587506.1"/>
    <property type="molecule type" value="Genomic_DNA"/>
</dbReference>
<evidence type="ECO:0000256" key="1">
    <source>
        <dbReference type="SAM" id="MobiDB-lite"/>
    </source>
</evidence>
<sequence>MKLTIIPTPATPWLASLSGSAVVHTAGRAIAPMTPATLGLMVDGAAKLRHEKTARVQAALGSAAFAYATPVMVTDRPAVFGRPGSDPQTTSSANGGVQGPPPWRQPVIT</sequence>
<evidence type="ECO:0000313" key="2">
    <source>
        <dbReference type="EMBL" id="MFC4587506.1"/>
    </source>
</evidence>
<keyword evidence="3" id="KW-1185">Reference proteome</keyword>
<dbReference type="RefSeq" id="WP_262842057.1">
    <property type="nucleotide sequence ID" value="NZ_JANZYP010000008.1"/>
</dbReference>
<accession>A0ABV9EG69</accession>
<comment type="caution">
    <text evidence="2">The sequence shown here is derived from an EMBL/GenBank/DDBJ whole genome shotgun (WGS) entry which is preliminary data.</text>
</comment>
<feature type="compositionally biased region" description="Polar residues" evidence="1">
    <location>
        <begin position="86"/>
        <end position="95"/>
    </location>
</feature>
<feature type="region of interest" description="Disordered" evidence="1">
    <location>
        <begin position="78"/>
        <end position="109"/>
    </location>
</feature>
<gene>
    <name evidence="2" type="ORF">ACFO8L_15530</name>
</gene>
<reference evidence="3" key="1">
    <citation type="journal article" date="2019" name="Int. J. Syst. Evol. Microbiol.">
        <title>The Global Catalogue of Microorganisms (GCM) 10K type strain sequencing project: providing services to taxonomists for standard genome sequencing and annotation.</title>
        <authorList>
            <consortium name="The Broad Institute Genomics Platform"/>
            <consortium name="The Broad Institute Genome Sequencing Center for Infectious Disease"/>
            <person name="Wu L."/>
            <person name="Ma J."/>
        </authorList>
    </citation>
    <scope>NUCLEOTIDE SEQUENCE [LARGE SCALE GENOMIC DNA]</scope>
    <source>
        <strain evidence="3">CCUG 49560</strain>
    </source>
</reference>
<protein>
    <submittedName>
        <fullName evidence="2">Uncharacterized protein</fullName>
    </submittedName>
</protein>
<organism evidence="2 3">
    <name type="scientific">Sphaerisporangium corydalis</name>
    <dbReference type="NCBI Taxonomy" id="1441875"/>
    <lineage>
        <taxon>Bacteria</taxon>
        <taxon>Bacillati</taxon>
        <taxon>Actinomycetota</taxon>
        <taxon>Actinomycetes</taxon>
        <taxon>Streptosporangiales</taxon>
        <taxon>Streptosporangiaceae</taxon>
        <taxon>Sphaerisporangium</taxon>
    </lineage>
</organism>
<dbReference type="Proteomes" id="UP001595891">
    <property type="component" value="Unassembled WGS sequence"/>
</dbReference>